<keyword evidence="3" id="KW-0547">Nucleotide-binding</keyword>
<evidence type="ECO:0000256" key="2">
    <source>
        <dbReference type="ARBA" id="ARBA00022679"/>
    </source>
</evidence>
<sequence length="314" mass="31359">MIVTVTANPSLDRTVGLDGPLVPGAVQRASGSREDAGGKGVNVARALTAAGLDVTAVVPCADDDPYLPLLRRTGIAVRRVEVAGRVRSNLTVAEPDGTTTKINLPGAELSAAEREALVYGIVAAAEGASWVVLAGSLPPGAGSSFYADTIAALRSRLGTAAPRIAVDTSGEALARVVAEGRPDLIKPNEFELAELTGCATADEAIALARAGGRALALDTVGAALVTLGAEGALLLTADGSYAARAPKIAVASTVGAGDSALAGYLIAEAAGAPPAERLRLAVAYGASAASLPGTQIPTPRDIPDSEITVSRIEA</sequence>
<dbReference type="PANTHER" id="PTHR46566">
    <property type="entry name" value="1-PHOSPHOFRUCTOKINASE-RELATED"/>
    <property type="match status" value="1"/>
</dbReference>
<dbReference type="Pfam" id="PF00294">
    <property type="entry name" value="PfkB"/>
    <property type="match status" value="1"/>
</dbReference>
<evidence type="ECO:0000313" key="9">
    <source>
        <dbReference type="Proteomes" id="UP001500929"/>
    </source>
</evidence>
<gene>
    <name evidence="8" type="ORF">GCM10009851_24580</name>
</gene>
<dbReference type="InterPro" id="IPR017583">
    <property type="entry name" value="Tagatose/fructose_Pkinase"/>
</dbReference>
<dbReference type="RefSeq" id="WP_259481294.1">
    <property type="nucleotide sequence ID" value="NZ_BAAAQY010000007.1"/>
</dbReference>
<dbReference type="SUPFAM" id="SSF53613">
    <property type="entry name" value="Ribokinase-like"/>
    <property type="match status" value="1"/>
</dbReference>
<dbReference type="CDD" id="cd01164">
    <property type="entry name" value="FruK_PfkB_like"/>
    <property type="match status" value="1"/>
</dbReference>
<dbReference type="PIRSF" id="PIRSF000535">
    <property type="entry name" value="1PFK/6PFK/LacC"/>
    <property type="match status" value="1"/>
</dbReference>
<reference evidence="9" key="1">
    <citation type="journal article" date="2019" name="Int. J. Syst. Evol. Microbiol.">
        <title>The Global Catalogue of Microorganisms (GCM) 10K type strain sequencing project: providing services to taxonomists for standard genome sequencing and annotation.</title>
        <authorList>
            <consortium name="The Broad Institute Genomics Platform"/>
            <consortium name="The Broad Institute Genome Sequencing Center for Infectious Disease"/>
            <person name="Wu L."/>
            <person name="Ma J."/>
        </authorList>
    </citation>
    <scope>NUCLEOTIDE SEQUENCE [LARGE SCALE GENOMIC DNA]</scope>
    <source>
        <strain evidence="9">JCM 16117</strain>
    </source>
</reference>
<organism evidence="8 9">
    <name type="scientific">Herbiconiux moechotypicola</name>
    <dbReference type="NCBI Taxonomy" id="637393"/>
    <lineage>
        <taxon>Bacteria</taxon>
        <taxon>Bacillati</taxon>
        <taxon>Actinomycetota</taxon>
        <taxon>Actinomycetes</taxon>
        <taxon>Micrococcales</taxon>
        <taxon>Microbacteriaceae</taxon>
        <taxon>Herbiconiux</taxon>
    </lineage>
</organism>
<comment type="caution">
    <text evidence="8">The sequence shown here is derived from an EMBL/GenBank/DDBJ whole genome shotgun (WGS) entry which is preliminary data.</text>
</comment>
<keyword evidence="4 8" id="KW-0418">Kinase</keyword>
<accession>A0ABP5QLH6</accession>
<evidence type="ECO:0000313" key="8">
    <source>
        <dbReference type="EMBL" id="GAA2238596.1"/>
    </source>
</evidence>
<evidence type="ECO:0000256" key="6">
    <source>
        <dbReference type="PIRNR" id="PIRNR000535"/>
    </source>
</evidence>
<protein>
    <submittedName>
        <fullName evidence="8">Hexose kinase</fullName>
    </submittedName>
</protein>
<dbReference type="EMBL" id="BAAAQY010000007">
    <property type="protein sequence ID" value="GAA2238596.1"/>
    <property type="molecule type" value="Genomic_DNA"/>
</dbReference>
<dbReference type="PANTHER" id="PTHR46566:SF5">
    <property type="entry name" value="1-PHOSPHOFRUCTOKINASE"/>
    <property type="match status" value="1"/>
</dbReference>
<dbReference type="Gene3D" id="3.40.1190.20">
    <property type="match status" value="1"/>
</dbReference>
<proteinExistence type="inferred from homology"/>
<evidence type="ECO:0000259" key="7">
    <source>
        <dbReference type="Pfam" id="PF00294"/>
    </source>
</evidence>
<evidence type="ECO:0000256" key="5">
    <source>
        <dbReference type="ARBA" id="ARBA00022840"/>
    </source>
</evidence>
<dbReference type="NCBIfam" id="TIGR03168">
    <property type="entry name" value="1-PFK"/>
    <property type="match status" value="1"/>
</dbReference>
<keyword evidence="5" id="KW-0067">ATP-binding</keyword>
<comment type="similarity">
    <text evidence="1">Belongs to the carbohydrate kinase PfkB family.</text>
</comment>
<dbReference type="Proteomes" id="UP001500929">
    <property type="component" value="Unassembled WGS sequence"/>
</dbReference>
<evidence type="ECO:0000256" key="1">
    <source>
        <dbReference type="ARBA" id="ARBA00010688"/>
    </source>
</evidence>
<dbReference type="InterPro" id="IPR029056">
    <property type="entry name" value="Ribokinase-like"/>
</dbReference>
<dbReference type="InterPro" id="IPR011611">
    <property type="entry name" value="PfkB_dom"/>
</dbReference>
<keyword evidence="9" id="KW-1185">Reference proteome</keyword>
<keyword evidence="2 6" id="KW-0808">Transferase</keyword>
<dbReference type="PROSITE" id="PS00584">
    <property type="entry name" value="PFKB_KINASES_2"/>
    <property type="match status" value="1"/>
</dbReference>
<name>A0ABP5QLH6_9MICO</name>
<dbReference type="GO" id="GO:0016301">
    <property type="term" value="F:kinase activity"/>
    <property type="evidence" value="ECO:0007669"/>
    <property type="project" value="UniProtKB-KW"/>
</dbReference>
<dbReference type="InterPro" id="IPR002173">
    <property type="entry name" value="Carboh/pur_kinase_PfkB_CS"/>
</dbReference>
<evidence type="ECO:0000256" key="4">
    <source>
        <dbReference type="ARBA" id="ARBA00022777"/>
    </source>
</evidence>
<evidence type="ECO:0000256" key="3">
    <source>
        <dbReference type="ARBA" id="ARBA00022741"/>
    </source>
</evidence>
<feature type="domain" description="Carbohydrate kinase PfkB" evidence="7">
    <location>
        <begin position="25"/>
        <end position="299"/>
    </location>
</feature>